<organism evidence="4 5">
    <name type="scientific">Georgenia halotolerans</name>
    <dbReference type="NCBI Taxonomy" id="3028317"/>
    <lineage>
        <taxon>Bacteria</taxon>
        <taxon>Bacillati</taxon>
        <taxon>Actinomycetota</taxon>
        <taxon>Actinomycetes</taxon>
        <taxon>Micrococcales</taxon>
        <taxon>Bogoriellaceae</taxon>
        <taxon>Georgenia</taxon>
    </lineage>
</organism>
<dbReference type="PROSITE" id="PS51900">
    <property type="entry name" value="CB"/>
    <property type="match status" value="1"/>
</dbReference>
<gene>
    <name evidence="4" type="ORF">PU560_00370</name>
</gene>
<name>A0ABT5TT94_9MICO</name>
<evidence type="ECO:0000256" key="2">
    <source>
        <dbReference type="PROSITE-ProRule" id="PRU01248"/>
    </source>
</evidence>
<dbReference type="EMBL" id="JARACI010000085">
    <property type="protein sequence ID" value="MDD9204913.1"/>
    <property type="molecule type" value="Genomic_DNA"/>
</dbReference>
<sequence>MGALGPEQLLDSFERHLRLQRGLSEHSVRAYVADVRDLLAALAAPGPDRGPADEGTATG</sequence>
<evidence type="ECO:0000256" key="1">
    <source>
        <dbReference type="ARBA" id="ARBA00023125"/>
    </source>
</evidence>
<evidence type="ECO:0000313" key="4">
    <source>
        <dbReference type="EMBL" id="MDD9204913.1"/>
    </source>
</evidence>
<comment type="caution">
    <text evidence="4">The sequence shown here is derived from an EMBL/GenBank/DDBJ whole genome shotgun (WGS) entry which is preliminary data.</text>
</comment>
<keyword evidence="1 2" id="KW-0238">DNA-binding</keyword>
<dbReference type="Gene3D" id="1.10.150.130">
    <property type="match status" value="1"/>
</dbReference>
<dbReference type="InterPro" id="IPR044068">
    <property type="entry name" value="CB"/>
</dbReference>
<protein>
    <submittedName>
        <fullName evidence="4">Site-specific integrase</fullName>
    </submittedName>
</protein>
<proteinExistence type="predicted"/>
<dbReference type="Pfam" id="PF02899">
    <property type="entry name" value="Phage_int_SAM_1"/>
    <property type="match status" value="1"/>
</dbReference>
<reference evidence="4" key="1">
    <citation type="submission" date="2023-02" db="EMBL/GenBank/DDBJ databases">
        <title>Georgenia sp.10Sc9-8, isolated from a soil sample collected from the Taklamakan desert.</title>
        <authorList>
            <person name="Liu S."/>
        </authorList>
    </citation>
    <scope>NUCLEOTIDE SEQUENCE</scope>
    <source>
        <strain evidence="4">10Sc9-8</strain>
    </source>
</reference>
<dbReference type="InterPro" id="IPR004107">
    <property type="entry name" value="Integrase_SAM-like_N"/>
</dbReference>
<evidence type="ECO:0000259" key="3">
    <source>
        <dbReference type="PROSITE" id="PS51900"/>
    </source>
</evidence>
<keyword evidence="5" id="KW-1185">Reference proteome</keyword>
<feature type="domain" description="Core-binding (CB)" evidence="3">
    <location>
        <begin position="4"/>
        <end position="59"/>
    </location>
</feature>
<evidence type="ECO:0000313" key="5">
    <source>
        <dbReference type="Proteomes" id="UP001165561"/>
    </source>
</evidence>
<dbReference type="InterPro" id="IPR010998">
    <property type="entry name" value="Integrase_recombinase_N"/>
</dbReference>
<dbReference type="Proteomes" id="UP001165561">
    <property type="component" value="Unassembled WGS sequence"/>
</dbReference>
<accession>A0ABT5TT94</accession>
<feature type="non-terminal residue" evidence="4">
    <location>
        <position position="59"/>
    </location>
</feature>